<feature type="compositionally biased region" description="Polar residues" evidence="1">
    <location>
        <begin position="9"/>
        <end position="24"/>
    </location>
</feature>
<proteinExistence type="predicted"/>
<organism evidence="2 3">
    <name type="scientific">Meripilus lineatus</name>
    <dbReference type="NCBI Taxonomy" id="2056292"/>
    <lineage>
        <taxon>Eukaryota</taxon>
        <taxon>Fungi</taxon>
        <taxon>Dikarya</taxon>
        <taxon>Basidiomycota</taxon>
        <taxon>Agaricomycotina</taxon>
        <taxon>Agaricomycetes</taxon>
        <taxon>Polyporales</taxon>
        <taxon>Meripilaceae</taxon>
        <taxon>Meripilus</taxon>
    </lineage>
</organism>
<gene>
    <name evidence="2" type="ORF">NLI96_g4370</name>
</gene>
<keyword evidence="3" id="KW-1185">Reference proteome</keyword>
<dbReference type="AlphaFoldDB" id="A0AAD5YK61"/>
<feature type="region of interest" description="Disordered" evidence="1">
    <location>
        <begin position="1"/>
        <end position="40"/>
    </location>
</feature>
<sequence length="113" mass="12303">MEVRPTLTRPPSANLHTSIEQGSSRPAKRPRFPDKGNQPTVPTFVIRGIINDPNTVADPRKAVKQFYKVASLPDPPLRLAIGLVAVGAIKQQLGKIGEGVDQYASWSEDLGFD</sequence>
<evidence type="ECO:0000256" key="1">
    <source>
        <dbReference type="SAM" id="MobiDB-lite"/>
    </source>
</evidence>
<accession>A0AAD5YK61</accession>
<comment type="caution">
    <text evidence="2">The sequence shown here is derived from an EMBL/GenBank/DDBJ whole genome shotgun (WGS) entry which is preliminary data.</text>
</comment>
<dbReference type="EMBL" id="JANAWD010000127">
    <property type="protein sequence ID" value="KAJ3486246.1"/>
    <property type="molecule type" value="Genomic_DNA"/>
</dbReference>
<name>A0AAD5YK61_9APHY</name>
<evidence type="ECO:0000313" key="3">
    <source>
        <dbReference type="Proteomes" id="UP001212997"/>
    </source>
</evidence>
<reference evidence="2" key="1">
    <citation type="submission" date="2022-07" db="EMBL/GenBank/DDBJ databases">
        <title>Genome Sequence of Physisporinus lineatus.</title>
        <authorList>
            <person name="Buettner E."/>
        </authorList>
    </citation>
    <scope>NUCLEOTIDE SEQUENCE</scope>
    <source>
        <strain evidence="2">VT162</strain>
    </source>
</reference>
<dbReference type="Proteomes" id="UP001212997">
    <property type="component" value="Unassembled WGS sequence"/>
</dbReference>
<evidence type="ECO:0000313" key="2">
    <source>
        <dbReference type="EMBL" id="KAJ3486246.1"/>
    </source>
</evidence>
<protein>
    <submittedName>
        <fullName evidence="2">Uncharacterized protein</fullName>
    </submittedName>
</protein>